<dbReference type="Pfam" id="PF13505">
    <property type="entry name" value="OMP_b-brl"/>
    <property type="match status" value="1"/>
</dbReference>
<keyword evidence="1 2" id="KW-0732">Signal</keyword>
<evidence type="ECO:0000256" key="2">
    <source>
        <dbReference type="SAM" id="SignalP"/>
    </source>
</evidence>
<organism evidence="4 5">
    <name type="scientific">Adhaeribacter terreus</name>
    <dbReference type="NCBI Taxonomy" id="529703"/>
    <lineage>
        <taxon>Bacteria</taxon>
        <taxon>Pseudomonadati</taxon>
        <taxon>Bacteroidota</taxon>
        <taxon>Cytophagia</taxon>
        <taxon>Cytophagales</taxon>
        <taxon>Hymenobacteraceae</taxon>
        <taxon>Adhaeribacter</taxon>
    </lineage>
</organism>
<dbReference type="InterPro" id="IPR027385">
    <property type="entry name" value="Beta-barrel_OMP"/>
</dbReference>
<feature type="domain" description="Outer membrane protein beta-barrel" evidence="3">
    <location>
        <begin position="13"/>
        <end position="221"/>
    </location>
</feature>
<keyword evidence="5" id="KW-1185">Reference proteome</keyword>
<sequence length="283" mass="31371">MKLRKLLRSTCLAGFVSLLSLSAYAQGAYVKLGGGYNFGIGSASTANVTRTHTFDPQTNTSKISERVQRVKLNYGKGLIGNAAFGYMFNSHFGAEVEVSYLAGGENNSRYQLTFNTDPDKPYIRKYNSYANMLLLQPALIASNKVTEKVELYGKFGVVVATGQIFTNAYILDYDQDRQERTIEAQYDGGLGFGLMAGLGFSYKLTEKCGIFSEIKMSNLSYSPKWYRLKKETINGEDITAFRQKDTELVNSYSTSYSGEPSVNIKEAFPFGSVGLNLGLKYTF</sequence>
<proteinExistence type="predicted"/>
<dbReference type="SUPFAM" id="SSF56925">
    <property type="entry name" value="OMPA-like"/>
    <property type="match status" value="1"/>
</dbReference>
<evidence type="ECO:0000313" key="4">
    <source>
        <dbReference type="EMBL" id="MFC5270966.1"/>
    </source>
</evidence>
<comment type="caution">
    <text evidence="4">The sequence shown here is derived from an EMBL/GenBank/DDBJ whole genome shotgun (WGS) entry which is preliminary data.</text>
</comment>
<evidence type="ECO:0000259" key="3">
    <source>
        <dbReference type="Pfam" id="PF13505"/>
    </source>
</evidence>
<evidence type="ECO:0000313" key="5">
    <source>
        <dbReference type="Proteomes" id="UP001596161"/>
    </source>
</evidence>
<evidence type="ECO:0000256" key="1">
    <source>
        <dbReference type="ARBA" id="ARBA00022729"/>
    </source>
</evidence>
<protein>
    <submittedName>
        <fullName evidence="4">Outer membrane beta-barrel protein</fullName>
    </submittedName>
</protein>
<reference evidence="5" key="1">
    <citation type="journal article" date="2019" name="Int. J. Syst. Evol. Microbiol.">
        <title>The Global Catalogue of Microorganisms (GCM) 10K type strain sequencing project: providing services to taxonomists for standard genome sequencing and annotation.</title>
        <authorList>
            <consortium name="The Broad Institute Genomics Platform"/>
            <consortium name="The Broad Institute Genome Sequencing Center for Infectious Disease"/>
            <person name="Wu L."/>
            <person name="Ma J."/>
        </authorList>
    </citation>
    <scope>NUCLEOTIDE SEQUENCE [LARGE SCALE GENOMIC DNA]</scope>
    <source>
        <strain evidence="5">KACC 12602</strain>
    </source>
</reference>
<feature type="chain" id="PRO_5045142054" evidence="2">
    <location>
        <begin position="26"/>
        <end position="283"/>
    </location>
</feature>
<dbReference type="RefSeq" id="WP_378017334.1">
    <property type="nucleotide sequence ID" value="NZ_JBHSKT010000005.1"/>
</dbReference>
<dbReference type="EMBL" id="JBHSKT010000005">
    <property type="protein sequence ID" value="MFC5270966.1"/>
    <property type="molecule type" value="Genomic_DNA"/>
</dbReference>
<accession>A0ABW0EDA2</accession>
<dbReference type="InterPro" id="IPR011250">
    <property type="entry name" value="OMP/PagP_B-barrel"/>
</dbReference>
<name>A0ABW0EDA2_9BACT</name>
<dbReference type="Gene3D" id="2.40.160.20">
    <property type="match status" value="1"/>
</dbReference>
<dbReference type="Proteomes" id="UP001596161">
    <property type="component" value="Unassembled WGS sequence"/>
</dbReference>
<gene>
    <name evidence="4" type="ORF">ACFPIB_10115</name>
</gene>
<feature type="signal peptide" evidence="2">
    <location>
        <begin position="1"/>
        <end position="25"/>
    </location>
</feature>